<name>A0ABU9LLJ8_9BACL</name>
<keyword evidence="3" id="KW-1185">Reference proteome</keyword>
<dbReference type="Proteomes" id="UP001398420">
    <property type="component" value="Unassembled WGS sequence"/>
</dbReference>
<feature type="domain" description="Antirepressor protein C-terminal" evidence="1">
    <location>
        <begin position="10"/>
        <end position="107"/>
    </location>
</feature>
<evidence type="ECO:0000259" key="1">
    <source>
        <dbReference type="Pfam" id="PF03374"/>
    </source>
</evidence>
<sequence length="130" mass="15382">MPNFKKIDQKVLNVLKEKAEYHDVILKSPIGINTTQIAKELEMSPNALNKKLHDLKIIYPTNKKNSSWVLYAKYQNKGYQVSRTRKNSKIDFLWTQKGRKFIHSVIANTKYEEIETNHQLSFGDLWEDWK</sequence>
<organism evidence="2 3">
    <name type="scientific">Kurthia gibsonii</name>
    <dbReference type="NCBI Taxonomy" id="33946"/>
    <lineage>
        <taxon>Bacteria</taxon>
        <taxon>Bacillati</taxon>
        <taxon>Bacillota</taxon>
        <taxon>Bacilli</taxon>
        <taxon>Bacillales</taxon>
        <taxon>Caryophanaceae</taxon>
        <taxon>Kurthia</taxon>
    </lineage>
</organism>
<dbReference type="InterPro" id="IPR005039">
    <property type="entry name" value="Ant_C"/>
</dbReference>
<accession>A0ABU9LLJ8</accession>
<comment type="caution">
    <text evidence="2">The sequence shown here is derived from an EMBL/GenBank/DDBJ whole genome shotgun (WGS) entry which is preliminary data.</text>
</comment>
<proteinExistence type="predicted"/>
<dbReference type="RefSeq" id="WP_087679987.1">
    <property type="nucleotide sequence ID" value="NZ_JBCEWA010000005.1"/>
</dbReference>
<reference evidence="2 3" key="1">
    <citation type="submission" date="2024-04" db="EMBL/GenBank/DDBJ databases">
        <authorList>
            <person name="Wu Y.S."/>
            <person name="Zhang L."/>
        </authorList>
    </citation>
    <scope>NUCLEOTIDE SEQUENCE [LARGE SCALE GENOMIC DNA]</scope>
    <source>
        <strain evidence="2 3">KG-01</strain>
    </source>
</reference>
<evidence type="ECO:0000313" key="3">
    <source>
        <dbReference type="Proteomes" id="UP001398420"/>
    </source>
</evidence>
<protein>
    <submittedName>
        <fullName evidence="2">Phage antirepressor KilAC domain-containing protein</fullName>
    </submittedName>
</protein>
<evidence type="ECO:0000313" key="2">
    <source>
        <dbReference type="EMBL" id="MEL5988334.1"/>
    </source>
</evidence>
<dbReference type="EMBL" id="JBCEWA010000005">
    <property type="protein sequence ID" value="MEL5988334.1"/>
    <property type="molecule type" value="Genomic_DNA"/>
</dbReference>
<dbReference type="Pfam" id="PF03374">
    <property type="entry name" value="ANT"/>
    <property type="match status" value="1"/>
</dbReference>
<gene>
    <name evidence="2" type="ORF">AAF454_07935</name>
</gene>